<keyword evidence="1" id="KW-0378">Hydrolase</keyword>
<proteinExistence type="predicted"/>
<sequence>MVEPDIVVVCDKSKLDDEGCKGAPDLIVEIISPFDRLK</sequence>
<organism evidence="1 2">
    <name type="scientific">Caldanaerobacter subterraneus</name>
    <dbReference type="NCBI Taxonomy" id="911092"/>
    <lineage>
        <taxon>Bacteria</taxon>
        <taxon>Bacillati</taxon>
        <taxon>Bacillota</taxon>
        <taxon>Clostridia</taxon>
        <taxon>Thermoanaerobacterales</taxon>
        <taxon>Thermoanaerobacteraceae</taxon>
        <taxon>Caldanaerobacter</taxon>
    </lineage>
</organism>
<dbReference type="InterPro" id="IPR011335">
    <property type="entry name" value="Restrct_endonuc-II-like"/>
</dbReference>
<keyword evidence="1" id="KW-0540">Nuclease</keyword>
<comment type="caution">
    <text evidence="1">The sequence shown here is derived from an EMBL/GenBank/DDBJ whole genome shotgun (WGS) entry which is preliminary data.</text>
</comment>
<dbReference type="SUPFAM" id="SSF52980">
    <property type="entry name" value="Restriction endonuclease-like"/>
    <property type="match status" value="1"/>
</dbReference>
<dbReference type="AlphaFoldDB" id="A0A101E5E3"/>
<reference evidence="1 2" key="1">
    <citation type="submission" date="2019-03" db="EMBL/GenBank/DDBJ databases">
        <title>Genomic Encyclopedia of Type Strains, Phase IV (KMG-IV): sequencing the most valuable type-strain genomes for metagenomic binning, comparative biology and taxonomic classification.</title>
        <authorList>
            <person name="Goeker M."/>
        </authorList>
    </citation>
    <scope>NUCLEOTIDE SEQUENCE [LARGE SCALE GENOMIC DNA]</scope>
    <source>
        <strain evidence="1 2">DSM 13054</strain>
    </source>
</reference>
<dbReference type="InterPro" id="IPR012296">
    <property type="entry name" value="Nuclease_put_TT1808"/>
</dbReference>
<evidence type="ECO:0000313" key="2">
    <source>
        <dbReference type="Proteomes" id="UP000294886"/>
    </source>
</evidence>
<evidence type="ECO:0000313" key="1">
    <source>
        <dbReference type="EMBL" id="TCO63552.1"/>
    </source>
</evidence>
<name>A0A101E5E3_9THEO</name>
<gene>
    <name evidence="1" type="ORF">EV203_1147</name>
</gene>
<dbReference type="Proteomes" id="UP000294886">
    <property type="component" value="Unassembled WGS sequence"/>
</dbReference>
<dbReference type="EMBL" id="SLWU01000014">
    <property type="protein sequence ID" value="TCO63552.1"/>
    <property type="molecule type" value="Genomic_DNA"/>
</dbReference>
<keyword evidence="1" id="KW-0255">Endonuclease</keyword>
<protein>
    <submittedName>
        <fullName evidence="1">Putative restriction endonuclease</fullName>
    </submittedName>
</protein>
<accession>A0A101E5E3</accession>
<dbReference type="Gene3D" id="3.90.1570.10">
    <property type="entry name" value="tt1808, chain A"/>
    <property type="match status" value="1"/>
</dbReference>
<dbReference type="GO" id="GO:0004519">
    <property type="term" value="F:endonuclease activity"/>
    <property type="evidence" value="ECO:0007669"/>
    <property type="project" value="UniProtKB-KW"/>
</dbReference>